<name>A0A0W0TR73_LEGER</name>
<comment type="caution">
    <text evidence="1">The sequence shown here is derived from an EMBL/GenBank/DDBJ whole genome shotgun (WGS) entry which is preliminary data.</text>
</comment>
<dbReference type="RefSeq" id="WP_058526240.1">
    <property type="nucleotide sequence ID" value="NZ_CAAAHY010000002.1"/>
</dbReference>
<protein>
    <recommendedName>
        <fullName evidence="3">Membrane-associated HD superfamily hydrolase</fullName>
    </recommendedName>
</protein>
<organism evidence="1 2">
    <name type="scientific">Legionella erythra</name>
    <dbReference type="NCBI Taxonomy" id="448"/>
    <lineage>
        <taxon>Bacteria</taxon>
        <taxon>Pseudomonadati</taxon>
        <taxon>Pseudomonadota</taxon>
        <taxon>Gammaproteobacteria</taxon>
        <taxon>Legionellales</taxon>
        <taxon>Legionellaceae</taxon>
        <taxon>Legionella</taxon>
    </lineage>
</organism>
<dbReference type="AlphaFoldDB" id="A0A0W0TR73"/>
<accession>A0A0W0TR73</accession>
<evidence type="ECO:0000313" key="1">
    <source>
        <dbReference type="EMBL" id="KTC98024.1"/>
    </source>
</evidence>
<evidence type="ECO:0000313" key="2">
    <source>
        <dbReference type="Proteomes" id="UP000054773"/>
    </source>
</evidence>
<dbReference type="Proteomes" id="UP000054773">
    <property type="component" value="Unassembled WGS sequence"/>
</dbReference>
<dbReference type="STRING" id="448.Lery_1078"/>
<sequence>MKTREQIAREEEAKKILEEERDRSIRKALTDKEVEKQAQLKGEMDVLRKEERDIKLIEKWAQVGKAADDLLARGMEGYNEWMTIMMNILNACRTLHAALCVTFDGIPVEPLVKGLLDSKLGFAPLVKMLDEKGLHLGDKIGDKLREKGWKKDDLFPLKLNIDFTDKGGTTLSVTYDGKPLPDEQQDVFKTGFLAWAKTRDYVIDNSQNPPVLKNKTTQQPMTKETFIQLNADDQKSLQSFFSHRYHMNAEMDKVTSSTPAP</sequence>
<proteinExistence type="predicted"/>
<reference evidence="1 2" key="1">
    <citation type="submission" date="2015-11" db="EMBL/GenBank/DDBJ databases">
        <title>Genomic analysis of 38 Legionella species identifies large and diverse effector repertoires.</title>
        <authorList>
            <person name="Burstein D."/>
            <person name="Amaro F."/>
            <person name="Zusman T."/>
            <person name="Lifshitz Z."/>
            <person name="Cohen O."/>
            <person name="Gilbert J.A."/>
            <person name="Pupko T."/>
            <person name="Shuman H.A."/>
            <person name="Segal G."/>
        </authorList>
    </citation>
    <scope>NUCLEOTIDE SEQUENCE [LARGE SCALE GENOMIC DNA]</scope>
    <source>
        <strain evidence="1 2">SE-32A-C8</strain>
    </source>
</reference>
<keyword evidence="2" id="KW-1185">Reference proteome</keyword>
<gene>
    <name evidence="1" type="ORF">Lery_1078</name>
</gene>
<evidence type="ECO:0008006" key="3">
    <source>
        <dbReference type="Google" id="ProtNLM"/>
    </source>
</evidence>
<dbReference type="EMBL" id="LNYA01000023">
    <property type="protein sequence ID" value="KTC98024.1"/>
    <property type="molecule type" value="Genomic_DNA"/>
</dbReference>
<dbReference type="PATRIC" id="fig|448.7.peg.1132"/>
<dbReference type="OrthoDB" id="5653886at2"/>